<dbReference type="SUPFAM" id="SSF48726">
    <property type="entry name" value="Immunoglobulin"/>
    <property type="match status" value="1"/>
</dbReference>
<keyword evidence="7" id="KW-1015">Disulfide bond</keyword>
<dbReference type="Pfam" id="PF07686">
    <property type="entry name" value="V-set"/>
    <property type="match status" value="1"/>
</dbReference>
<feature type="region of interest" description="Disordered" evidence="11">
    <location>
        <begin position="333"/>
        <end position="353"/>
    </location>
</feature>
<protein>
    <submittedName>
        <fullName evidence="16">Uncharacterized protein</fullName>
    </submittedName>
</protein>
<dbReference type="SUPFAM" id="SSF49265">
    <property type="entry name" value="Fibronectin type III"/>
    <property type="match status" value="2"/>
</dbReference>
<dbReference type="PANTHER" id="PTHR46608">
    <property type="entry name" value="T-CELL IMMUNOGLOBULIN AND MUCIN DOMAIN-CONTAINING PROTEIN 4"/>
    <property type="match status" value="1"/>
</dbReference>
<evidence type="ECO:0000256" key="13">
    <source>
        <dbReference type="SAM" id="SignalP"/>
    </source>
</evidence>
<evidence type="ECO:0000256" key="11">
    <source>
        <dbReference type="SAM" id="MobiDB-lite"/>
    </source>
</evidence>
<dbReference type="PROSITE" id="PS50835">
    <property type="entry name" value="IG_LIKE"/>
    <property type="match status" value="1"/>
</dbReference>
<feature type="domain" description="Ig-like" evidence="14">
    <location>
        <begin position="27"/>
        <end position="108"/>
    </location>
</feature>
<feature type="domain" description="Fibronectin type-III" evidence="15">
    <location>
        <begin position="129"/>
        <end position="226"/>
    </location>
</feature>
<evidence type="ECO:0000259" key="15">
    <source>
        <dbReference type="PROSITE" id="PS50853"/>
    </source>
</evidence>
<comment type="subcellular location">
    <subcellularLocation>
        <location evidence="1">Membrane</location>
        <topology evidence="1">Single-pass type I membrane protein</topology>
    </subcellularLocation>
</comment>
<dbReference type="CDD" id="cd00063">
    <property type="entry name" value="FN3"/>
    <property type="match status" value="3"/>
</dbReference>
<organism evidence="16 17">
    <name type="scientific">Knipowitschia caucasica</name>
    <name type="common">Caucasian dwarf goby</name>
    <name type="synonym">Pomatoschistus caucasicus</name>
    <dbReference type="NCBI Taxonomy" id="637954"/>
    <lineage>
        <taxon>Eukaryota</taxon>
        <taxon>Metazoa</taxon>
        <taxon>Chordata</taxon>
        <taxon>Craniata</taxon>
        <taxon>Vertebrata</taxon>
        <taxon>Euteleostomi</taxon>
        <taxon>Actinopterygii</taxon>
        <taxon>Neopterygii</taxon>
        <taxon>Teleostei</taxon>
        <taxon>Neoteleostei</taxon>
        <taxon>Acanthomorphata</taxon>
        <taxon>Gobiaria</taxon>
        <taxon>Gobiiformes</taxon>
        <taxon>Gobioidei</taxon>
        <taxon>Gobiidae</taxon>
        <taxon>Gobiinae</taxon>
        <taxon>Knipowitschia</taxon>
    </lineage>
</organism>
<keyword evidence="5 12" id="KW-1133">Transmembrane helix</keyword>
<dbReference type="Proteomes" id="UP001497482">
    <property type="component" value="Chromosome 8"/>
</dbReference>
<feature type="domain" description="Fibronectin type-III" evidence="15">
    <location>
        <begin position="381"/>
        <end position="476"/>
    </location>
</feature>
<name>A0AAV2MIY2_KNICA</name>
<proteinExistence type="inferred from homology"/>
<dbReference type="GO" id="GO:0001786">
    <property type="term" value="F:phosphatidylserine binding"/>
    <property type="evidence" value="ECO:0007669"/>
    <property type="project" value="TreeGrafter"/>
</dbReference>
<accession>A0AAV2MIY2</accession>
<dbReference type="Pfam" id="PF00041">
    <property type="entry name" value="fn3"/>
    <property type="match status" value="2"/>
</dbReference>
<feature type="domain" description="Fibronectin type-III" evidence="15">
    <location>
        <begin position="231"/>
        <end position="329"/>
    </location>
</feature>
<dbReference type="PANTHER" id="PTHR46608:SF3">
    <property type="entry name" value="T-CELL IMMUNOGLOBULIN AND MUCIN DOMAIN-CONTAINING PROTEIN 4"/>
    <property type="match status" value="1"/>
</dbReference>
<evidence type="ECO:0000256" key="4">
    <source>
        <dbReference type="ARBA" id="ARBA00022737"/>
    </source>
</evidence>
<dbReference type="Gene3D" id="2.60.40.10">
    <property type="entry name" value="Immunoglobulins"/>
    <property type="match status" value="4"/>
</dbReference>
<dbReference type="InterPro" id="IPR013783">
    <property type="entry name" value="Ig-like_fold"/>
</dbReference>
<dbReference type="InterPro" id="IPR007110">
    <property type="entry name" value="Ig-like_dom"/>
</dbReference>
<evidence type="ECO:0000313" key="16">
    <source>
        <dbReference type="EMBL" id="CAL1613376.1"/>
    </source>
</evidence>
<comment type="similarity">
    <text evidence="10">Belongs to the immunoglobulin superfamily. TIM family.</text>
</comment>
<dbReference type="FunFam" id="2.60.40.10:FF:000774">
    <property type="entry name" value="Hepatitis A virus cellular receptor 1"/>
    <property type="match status" value="1"/>
</dbReference>
<feature type="chain" id="PRO_5043461057" evidence="13">
    <location>
        <begin position="20"/>
        <end position="604"/>
    </location>
</feature>
<dbReference type="GO" id="GO:0016020">
    <property type="term" value="C:membrane"/>
    <property type="evidence" value="ECO:0007669"/>
    <property type="project" value="UniProtKB-SubCell"/>
</dbReference>
<dbReference type="GO" id="GO:0043277">
    <property type="term" value="P:apoptotic cell clearance"/>
    <property type="evidence" value="ECO:0007669"/>
    <property type="project" value="TreeGrafter"/>
</dbReference>
<evidence type="ECO:0000256" key="12">
    <source>
        <dbReference type="SAM" id="Phobius"/>
    </source>
</evidence>
<evidence type="ECO:0000256" key="9">
    <source>
        <dbReference type="ARBA" id="ARBA00023319"/>
    </source>
</evidence>
<dbReference type="SMART" id="SM00409">
    <property type="entry name" value="IG"/>
    <property type="match status" value="1"/>
</dbReference>
<feature type="signal peptide" evidence="13">
    <location>
        <begin position="1"/>
        <end position="19"/>
    </location>
</feature>
<sequence length="604" mass="66353">MPLLKCCFIFCLCLGAVWADSLEAFVGQDVTITCNYDAKYYGKLAVCWGKGAIPNRGCASEVIRTDGTVMTSRASERYILFGNLEEGDVSLTIRQLQETDSGTYGCRVDIPGWFNDHKHETLLNVVPAHPNAPKVEPREVREEAITVRWTPVFDGGRPILFYRIDLKNKQAPWDNAIKTELHDPSLTQVTLVDLRPAKTYNLRMFAVNSVGISEPSNVLSVTTKEAAPQGPPLDMQLEALSSRSIKVSWKAPMPDLRNGVLRSYRISYREYDGQFRGWQYASAGAAWESQTYILSNLKPSTKYSIMVQARTHGGIGPPSTAPLCSTLPEDQTTKAPTVSPTMTNRTDNSSADVTTTVKTLRTTAAFATVWASASPSFNLGAPEPPTIELKSVKDGVISLVWSPGLQGSSSITGFYLEYKSINASWNHRKTVDFSCNQTEATIIEIKPSSYNIRMFARNIFGKSKASNVLTLTVEEKGQQKDMSATTLYPDTRAMSAEDSGSGHVAAILVPLLLVLTLMAALGTWQIRRIRQKNGTLSMWLGNGALHYRGAGRVRQSPTPDSSLCCRCSELPWALVGSWGLPAADPSICPLNGSIRRNIEKICVY</sequence>
<keyword evidence="17" id="KW-1185">Reference proteome</keyword>
<keyword evidence="4" id="KW-0677">Repeat</keyword>
<dbReference type="InterPro" id="IPR003599">
    <property type="entry name" value="Ig_sub"/>
</dbReference>
<dbReference type="InterPro" id="IPR036116">
    <property type="entry name" value="FN3_sf"/>
</dbReference>
<evidence type="ECO:0000256" key="2">
    <source>
        <dbReference type="ARBA" id="ARBA00022692"/>
    </source>
</evidence>
<evidence type="ECO:0000256" key="1">
    <source>
        <dbReference type="ARBA" id="ARBA00004479"/>
    </source>
</evidence>
<reference evidence="16 17" key="1">
    <citation type="submission" date="2024-04" db="EMBL/GenBank/DDBJ databases">
        <authorList>
            <person name="Waldvogel A.-M."/>
            <person name="Schoenle A."/>
        </authorList>
    </citation>
    <scope>NUCLEOTIDE SEQUENCE [LARGE SCALE GENOMIC DNA]</scope>
</reference>
<keyword evidence="3 13" id="KW-0732">Signal</keyword>
<dbReference type="AlphaFoldDB" id="A0AAV2MIY2"/>
<dbReference type="InterPro" id="IPR013106">
    <property type="entry name" value="Ig_V-set"/>
</dbReference>
<keyword evidence="8" id="KW-0325">Glycoprotein</keyword>
<dbReference type="PROSITE" id="PS50853">
    <property type="entry name" value="FN3"/>
    <property type="match status" value="3"/>
</dbReference>
<evidence type="ECO:0000256" key="5">
    <source>
        <dbReference type="ARBA" id="ARBA00022989"/>
    </source>
</evidence>
<evidence type="ECO:0000256" key="3">
    <source>
        <dbReference type="ARBA" id="ARBA00022729"/>
    </source>
</evidence>
<dbReference type="GO" id="GO:0060097">
    <property type="term" value="P:cytoskeletal rearrangement involved in phagocytosis, engulfment"/>
    <property type="evidence" value="ECO:0007669"/>
    <property type="project" value="TreeGrafter"/>
</dbReference>
<evidence type="ECO:0000256" key="8">
    <source>
        <dbReference type="ARBA" id="ARBA00023180"/>
    </source>
</evidence>
<evidence type="ECO:0000256" key="10">
    <source>
        <dbReference type="ARBA" id="ARBA00038203"/>
    </source>
</evidence>
<keyword evidence="2 12" id="KW-0812">Transmembrane</keyword>
<dbReference type="EMBL" id="OZ035830">
    <property type="protein sequence ID" value="CAL1613376.1"/>
    <property type="molecule type" value="Genomic_DNA"/>
</dbReference>
<keyword evidence="9" id="KW-0393">Immunoglobulin domain</keyword>
<evidence type="ECO:0000256" key="6">
    <source>
        <dbReference type="ARBA" id="ARBA00023136"/>
    </source>
</evidence>
<dbReference type="InterPro" id="IPR036179">
    <property type="entry name" value="Ig-like_dom_sf"/>
</dbReference>
<keyword evidence="6 12" id="KW-0472">Membrane</keyword>
<gene>
    <name evidence="16" type="ORF">KC01_LOCUS39595</name>
</gene>
<feature type="transmembrane region" description="Helical" evidence="12">
    <location>
        <begin position="504"/>
        <end position="524"/>
    </location>
</feature>
<dbReference type="FunFam" id="2.60.40.10:FF:000028">
    <property type="entry name" value="Neuronal cell adhesion molecule"/>
    <property type="match status" value="1"/>
</dbReference>
<dbReference type="SMART" id="SM00060">
    <property type="entry name" value="FN3"/>
    <property type="match status" value="3"/>
</dbReference>
<evidence type="ECO:0000313" key="17">
    <source>
        <dbReference type="Proteomes" id="UP001497482"/>
    </source>
</evidence>
<dbReference type="InterPro" id="IPR003961">
    <property type="entry name" value="FN3_dom"/>
</dbReference>
<evidence type="ECO:0000256" key="7">
    <source>
        <dbReference type="ARBA" id="ARBA00023157"/>
    </source>
</evidence>
<evidence type="ECO:0000259" key="14">
    <source>
        <dbReference type="PROSITE" id="PS50835"/>
    </source>
</evidence>